<dbReference type="InterPro" id="IPR036872">
    <property type="entry name" value="CH_dom_sf"/>
</dbReference>
<name>A0A6J8DX82_MYTCO</name>
<dbReference type="GO" id="GO:0005737">
    <property type="term" value="C:cytoplasm"/>
    <property type="evidence" value="ECO:0007669"/>
    <property type="project" value="TreeGrafter"/>
</dbReference>
<feature type="domain" description="Calponin-homology (CH)" evidence="4">
    <location>
        <begin position="1170"/>
        <end position="1279"/>
    </location>
</feature>
<protein>
    <recommendedName>
        <fullName evidence="4">Calponin-homology (CH) domain-containing protein</fullName>
    </recommendedName>
</protein>
<feature type="compositionally biased region" description="Polar residues" evidence="3">
    <location>
        <begin position="966"/>
        <end position="975"/>
    </location>
</feature>
<evidence type="ECO:0000256" key="3">
    <source>
        <dbReference type="SAM" id="MobiDB-lite"/>
    </source>
</evidence>
<gene>
    <name evidence="5" type="ORF">MCOR_46117</name>
</gene>
<feature type="compositionally biased region" description="Polar residues" evidence="3">
    <location>
        <begin position="536"/>
        <end position="567"/>
    </location>
</feature>
<feature type="compositionally biased region" description="Polar residues" evidence="3">
    <location>
        <begin position="760"/>
        <end position="776"/>
    </location>
</feature>
<feature type="region of interest" description="Disordered" evidence="3">
    <location>
        <begin position="929"/>
        <end position="1137"/>
    </location>
</feature>
<feature type="compositionally biased region" description="Polar residues" evidence="3">
    <location>
        <begin position="1039"/>
        <end position="1048"/>
    </location>
</feature>
<feature type="compositionally biased region" description="Low complexity" evidence="3">
    <location>
        <begin position="1050"/>
        <end position="1073"/>
    </location>
</feature>
<dbReference type="SUPFAM" id="SSF52058">
    <property type="entry name" value="L domain-like"/>
    <property type="match status" value="1"/>
</dbReference>
<dbReference type="InterPro" id="IPR050216">
    <property type="entry name" value="LRR_domain-containing"/>
</dbReference>
<evidence type="ECO:0000256" key="1">
    <source>
        <dbReference type="ARBA" id="ARBA00022614"/>
    </source>
</evidence>
<dbReference type="Pfam" id="PF00560">
    <property type="entry name" value="LRR_1"/>
    <property type="match status" value="2"/>
</dbReference>
<feature type="compositionally biased region" description="Polar residues" evidence="3">
    <location>
        <begin position="616"/>
        <end position="632"/>
    </location>
</feature>
<feature type="region of interest" description="Disordered" evidence="3">
    <location>
        <begin position="647"/>
        <end position="681"/>
    </location>
</feature>
<feature type="compositionally biased region" description="Polar residues" evidence="3">
    <location>
        <begin position="1123"/>
        <end position="1137"/>
    </location>
</feature>
<evidence type="ECO:0000256" key="2">
    <source>
        <dbReference type="ARBA" id="ARBA00022737"/>
    </source>
</evidence>
<feature type="region of interest" description="Disordered" evidence="3">
    <location>
        <begin position="388"/>
        <end position="481"/>
    </location>
</feature>
<organism evidence="5 6">
    <name type="scientific">Mytilus coruscus</name>
    <name type="common">Sea mussel</name>
    <dbReference type="NCBI Taxonomy" id="42192"/>
    <lineage>
        <taxon>Eukaryota</taxon>
        <taxon>Metazoa</taxon>
        <taxon>Spiralia</taxon>
        <taxon>Lophotrochozoa</taxon>
        <taxon>Mollusca</taxon>
        <taxon>Bivalvia</taxon>
        <taxon>Autobranchia</taxon>
        <taxon>Pteriomorphia</taxon>
        <taxon>Mytilida</taxon>
        <taxon>Mytiloidea</taxon>
        <taxon>Mytilidae</taxon>
        <taxon>Mytilinae</taxon>
        <taxon>Mytilus</taxon>
    </lineage>
</organism>
<feature type="compositionally biased region" description="Low complexity" evidence="3">
    <location>
        <begin position="586"/>
        <end position="598"/>
    </location>
</feature>
<proteinExistence type="predicted"/>
<dbReference type="Gene3D" id="3.80.10.10">
    <property type="entry name" value="Ribonuclease Inhibitor"/>
    <property type="match status" value="1"/>
</dbReference>
<dbReference type="PANTHER" id="PTHR48051">
    <property type="match status" value="1"/>
</dbReference>
<accession>A0A6J8DX82</accession>
<keyword evidence="2" id="KW-0677">Repeat</keyword>
<dbReference type="Proteomes" id="UP000507470">
    <property type="component" value="Unassembled WGS sequence"/>
</dbReference>
<keyword evidence="1" id="KW-0433">Leucine-rich repeat</keyword>
<feature type="compositionally biased region" description="Low complexity" evidence="3">
    <location>
        <begin position="495"/>
        <end position="531"/>
    </location>
</feature>
<feature type="compositionally biased region" description="Polar residues" evidence="3">
    <location>
        <begin position="418"/>
        <end position="449"/>
    </location>
</feature>
<feature type="region of interest" description="Disordered" evidence="3">
    <location>
        <begin position="727"/>
        <end position="777"/>
    </location>
</feature>
<feature type="region of interest" description="Disordered" evidence="3">
    <location>
        <begin position="791"/>
        <end position="825"/>
    </location>
</feature>
<evidence type="ECO:0000313" key="6">
    <source>
        <dbReference type="Proteomes" id="UP000507470"/>
    </source>
</evidence>
<feature type="region of interest" description="Disordered" evidence="3">
    <location>
        <begin position="495"/>
        <end position="633"/>
    </location>
</feature>
<feature type="compositionally biased region" description="Polar residues" evidence="3">
    <location>
        <begin position="1093"/>
        <end position="1109"/>
    </location>
</feature>
<dbReference type="SUPFAM" id="SSF47576">
    <property type="entry name" value="Calponin-homology domain, CH-domain"/>
    <property type="match status" value="1"/>
</dbReference>
<feature type="compositionally biased region" description="Low complexity" evidence="3">
    <location>
        <begin position="978"/>
        <end position="1015"/>
    </location>
</feature>
<dbReference type="SMART" id="SM00364">
    <property type="entry name" value="LRR_BAC"/>
    <property type="match status" value="4"/>
</dbReference>
<dbReference type="InterPro" id="IPR001611">
    <property type="entry name" value="Leu-rich_rpt"/>
</dbReference>
<dbReference type="CDD" id="cd21205">
    <property type="entry name" value="CH_LRCH"/>
    <property type="match status" value="1"/>
</dbReference>
<feature type="region of interest" description="Disordered" evidence="3">
    <location>
        <begin position="856"/>
        <end position="899"/>
    </location>
</feature>
<sequence length="1287" mass="145984">MATTFSTGTQSPTSHKPLEKIFEEAQSTGAVCLCGRKLREYPKISSRYDLIDTISAVQSPTSHKPLEKIFEEAQSTGAVCLCDRKLREYPKISSRYDLIDTISADLSKNRFSEVPKEVCDHAMLEELNCYHNVIKAIPEAIGRLQNLTFINLSRNQLVVIPPFICELVSLEVLIASHNKLISLPEEMGVLDKLMEIDVSCNEISQLPPQIGDLKSLKSLNVRRNMLIELPIELSKLSLRKIDFSNNRISTIPTAFRKIETLEEIVLDSNPLTMPPAHLCTKGKKHIMKYLQIEAIKEDRRRGVLNEAEMKRLVRKSLPVTQTSDEFRNILESPEKWKRHTVLSSDSGYSTTDSIEKCGWSASDANSDMERANLLALRSAEMLKDHRVPINGHMQSPPHVYARKSENSPSSNPEPVKTSVPQNIYGQYGNNYKDSSGHYNNTDYQSNNVNGPMMYRSNFSNSSNENQNYSQNTYSNSPGYSQSSAIYSQSSAIYSQNNEVTSPNSSRQQPQYSSQSPNNQQQYGQYTTNNGQRSESKYTPMSPTHSRYTTSPNTFQYTSQLNSGQNVNYRVKPPPVVTNQEFNPEASPTSPRTPKTPTPGYYQSGQVYSPTYGGYSTGPNSPNAPITPVNTTPKDMENEISRELQRQQADYNRKKQQAEQIRMQHEEELRRQEDEEEKENRRRAALRLQEEQRMLLERQMEEERQREELRMLTIGLNLLLLSLIKSSNPEASPFSKDTKTPTPGYYQSGQVYSPTYGGYSTGPNSPNAPITPVNTTPKDMENEISRELQRQQADYNRKKQQAEQIRMQHEEELRRQEDEEEKENRRRAALRLQEEQRMLLERQMEEERQREELRLQEERRQQEEAHRKEEQRKREEIRSLEDQKRKEEEHKQQQEAQQYKVENNYGYNQGWHDRPGIRYNGHTAESFGMQYRKPSIKTSSFNKEDKKPSNSTQYRRTVSDTAKKLQQPANKKSNVVKNGPLSPSSSSPSTPLISPSPSPRSSVSSAGPSPASSSTSLNKDPKSAGGSIPRRPRTIDKNPAPSSRPSHGNVSRPSTTSTLQSSRTTSRTTGVTNSAVKKNHVTPEEEFRQKHQQIKTQTQVESQKAKSQLESSTSRQRTSMSTTVPRSTNSTLSKRGGTVLTNSAIKAIESYKDSDPNYTIRRQMEHEHGEAKQIDCLRRTIESRLKVTLPDNLPETLRDGVLLCQLANSIRPRSVTSIHVPSPAVPKLTLAKCRKNVENFLEACRKLGVHREQICGAQDILEEKGVTRLAVTTSALIAVSTNPRSSAV</sequence>
<dbReference type="SMART" id="SM00033">
    <property type="entry name" value="CH"/>
    <property type="match status" value="1"/>
</dbReference>
<dbReference type="InterPro" id="IPR003591">
    <property type="entry name" value="Leu-rich_rpt_typical-subtyp"/>
</dbReference>
<keyword evidence="6" id="KW-1185">Reference proteome</keyword>
<dbReference type="PROSITE" id="PS51450">
    <property type="entry name" value="LRR"/>
    <property type="match status" value="1"/>
</dbReference>
<dbReference type="PROSITE" id="PS50021">
    <property type="entry name" value="CH"/>
    <property type="match status" value="1"/>
</dbReference>
<feature type="compositionally biased region" description="Low complexity" evidence="3">
    <location>
        <begin position="456"/>
        <end position="481"/>
    </location>
</feature>
<dbReference type="OrthoDB" id="6149831at2759"/>
<feature type="compositionally biased region" description="Basic and acidic residues" evidence="3">
    <location>
        <begin position="856"/>
        <end position="892"/>
    </location>
</feature>
<dbReference type="PANTHER" id="PTHR48051:SF21">
    <property type="entry name" value="CALPONIN-HOMOLOGY (CH) DOMAIN-CONTAINING PROTEIN"/>
    <property type="match status" value="1"/>
</dbReference>
<reference evidence="5 6" key="1">
    <citation type="submission" date="2020-06" db="EMBL/GenBank/DDBJ databases">
        <authorList>
            <person name="Li R."/>
            <person name="Bekaert M."/>
        </authorList>
    </citation>
    <scope>NUCLEOTIDE SEQUENCE [LARGE SCALE GENOMIC DNA]</scope>
    <source>
        <strain evidence="6">wild</strain>
    </source>
</reference>
<dbReference type="Pfam" id="PF00307">
    <property type="entry name" value="CH"/>
    <property type="match status" value="1"/>
</dbReference>
<evidence type="ECO:0000259" key="4">
    <source>
        <dbReference type="PROSITE" id="PS50021"/>
    </source>
</evidence>
<dbReference type="SMART" id="SM00369">
    <property type="entry name" value="LRR_TYP"/>
    <property type="match status" value="4"/>
</dbReference>
<evidence type="ECO:0000313" key="5">
    <source>
        <dbReference type="EMBL" id="CAC5413199.1"/>
    </source>
</evidence>
<dbReference type="Gene3D" id="1.10.418.10">
    <property type="entry name" value="Calponin-like domain"/>
    <property type="match status" value="1"/>
</dbReference>
<dbReference type="EMBL" id="CACVKT020008128">
    <property type="protein sequence ID" value="CAC5413199.1"/>
    <property type="molecule type" value="Genomic_DNA"/>
</dbReference>
<feature type="compositionally biased region" description="Low complexity" evidence="3">
    <location>
        <begin position="1110"/>
        <end position="1122"/>
    </location>
</feature>
<dbReference type="InterPro" id="IPR032675">
    <property type="entry name" value="LRR_dom_sf"/>
</dbReference>
<dbReference type="InterPro" id="IPR001715">
    <property type="entry name" value="CH_dom"/>
</dbReference>